<feature type="compositionally biased region" description="Polar residues" evidence="1">
    <location>
        <begin position="431"/>
        <end position="445"/>
    </location>
</feature>
<gene>
    <name evidence="2" type="ORF">PV08_04139</name>
</gene>
<dbReference type="Proteomes" id="UP000053328">
    <property type="component" value="Unassembled WGS sequence"/>
</dbReference>
<evidence type="ECO:0000256" key="1">
    <source>
        <dbReference type="SAM" id="MobiDB-lite"/>
    </source>
</evidence>
<feature type="region of interest" description="Disordered" evidence="1">
    <location>
        <begin position="402"/>
        <end position="445"/>
    </location>
</feature>
<dbReference type="EMBL" id="KN847494">
    <property type="protein sequence ID" value="KIW16948.1"/>
    <property type="molecule type" value="Genomic_DNA"/>
</dbReference>
<dbReference type="AlphaFoldDB" id="A0A0D2BDC9"/>
<accession>A0A0D2BDC9</accession>
<dbReference type="GeneID" id="27331222"/>
<reference evidence="2 3" key="1">
    <citation type="submission" date="2015-01" db="EMBL/GenBank/DDBJ databases">
        <title>The Genome Sequence of Exophiala spinifera CBS89968.</title>
        <authorList>
            <consortium name="The Broad Institute Genomics Platform"/>
            <person name="Cuomo C."/>
            <person name="de Hoog S."/>
            <person name="Gorbushina A."/>
            <person name="Stielow B."/>
            <person name="Teixiera M."/>
            <person name="Abouelleil A."/>
            <person name="Chapman S.B."/>
            <person name="Priest M."/>
            <person name="Young S.K."/>
            <person name="Wortman J."/>
            <person name="Nusbaum C."/>
            <person name="Birren B."/>
        </authorList>
    </citation>
    <scope>NUCLEOTIDE SEQUENCE [LARGE SCALE GENOMIC DNA]</scope>
    <source>
        <strain evidence="2 3">CBS 89968</strain>
    </source>
</reference>
<dbReference type="RefSeq" id="XP_016237164.1">
    <property type="nucleotide sequence ID" value="XM_016378487.1"/>
</dbReference>
<keyword evidence="3" id="KW-1185">Reference proteome</keyword>
<feature type="region of interest" description="Disordered" evidence="1">
    <location>
        <begin position="34"/>
        <end position="55"/>
    </location>
</feature>
<organism evidence="2 3">
    <name type="scientific">Exophiala spinifera</name>
    <dbReference type="NCBI Taxonomy" id="91928"/>
    <lineage>
        <taxon>Eukaryota</taxon>
        <taxon>Fungi</taxon>
        <taxon>Dikarya</taxon>
        <taxon>Ascomycota</taxon>
        <taxon>Pezizomycotina</taxon>
        <taxon>Eurotiomycetes</taxon>
        <taxon>Chaetothyriomycetidae</taxon>
        <taxon>Chaetothyriales</taxon>
        <taxon>Herpotrichiellaceae</taxon>
        <taxon>Exophiala</taxon>
    </lineage>
</organism>
<dbReference type="STRING" id="91928.A0A0D2BDC9"/>
<proteinExistence type="predicted"/>
<evidence type="ECO:0000313" key="3">
    <source>
        <dbReference type="Proteomes" id="UP000053328"/>
    </source>
</evidence>
<dbReference type="VEuPathDB" id="FungiDB:PV08_04139"/>
<feature type="compositionally biased region" description="Polar residues" evidence="1">
    <location>
        <begin position="405"/>
        <end position="418"/>
    </location>
</feature>
<dbReference type="HOGENOM" id="CLU_036625_0_0_1"/>
<dbReference type="OrthoDB" id="5385189at2759"/>
<sequence length="445" mass="49636">MSFVSSNRFVAVILVIGLATVCYSVPGLLQQVKDAARAPEPDPPPPRKRLQKDSENSLKIGTLRTLADGYNYELRTSALKIVNSRTVHSRAKDLLLRDLASKDYERRDKAINALLLLLKQQHTHSRRSSLLAEFDISKRLKATVQALINVLPLHEPLGHEEKGLPQSPILPPSRPAQEESLLVILNYMLTEETSGNVMDEPPIYSALAAGLVTKWLVKYPFPCALPENQGYNFKRSDVARLFERSAWKSDDHLMAGIIFQVVHHPRGRKQMREAGLQASSYRENLANDSWNNAWVTERWDQDDSDDDDDVVMVGGEDTAGQVRDDVTDWDGTVLPISSATRQRSVERSLEEEHLRRRHREAIVVAERGTPLSRENILQRADSRVLRPMNGVSEVEGDLNGLLGLSANNDSDGSVSPQESRSESHGFLPTRASANDATSDNSTPDD</sequence>
<name>A0A0D2BDC9_9EURO</name>
<protein>
    <submittedName>
        <fullName evidence="2">Uncharacterized protein</fullName>
    </submittedName>
</protein>
<evidence type="ECO:0000313" key="2">
    <source>
        <dbReference type="EMBL" id="KIW16948.1"/>
    </source>
</evidence>